<dbReference type="PROSITE" id="PS01124">
    <property type="entry name" value="HTH_ARAC_FAMILY_2"/>
    <property type="match status" value="1"/>
</dbReference>
<dbReference type="AlphaFoldDB" id="A0A938WU34"/>
<keyword evidence="1" id="KW-0805">Transcription regulation</keyword>
<dbReference type="GO" id="GO:0003700">
    <property type="term" value="F:DNA-binding transcription factor activity"/>
    <property type="evidence" value="ECO:0007669"/>
    <property type="project" value="InterPro"/>
</dbReference>
<evidence type="ECO:0000256" key="3">
    <source>
        <dbReference type="ARBA" id="ARBA00023163"/>
    </source>
</evidence>
<dbReference type="PANTHER" id="PTHR43280:SF32">
    <property type="entry name" value="TRANSCRIPTIONAL REGULATORY PROTEIN"/>
    <property type="match status" value="1"/>
</dbReference>
<dbReference type="EMBL" id="JACJJG010000015">
    <property type="protein sequence ID" value="MBM6673189.1"/>
    <property type="molecule type" value="Genomic_DNA"/>
</dbReference>
<dbReference type="InterPro" id="IPR009057">
    <property type="entry name" value="Homeodomain-like_sf"/>
</dbReference>
<evidence type="ECO:0000313" key="6">
    <source>
        <dbReference type="Proteomes" id="UP000706891"/>
    </source>
</evidence>
<reference evidence="5" key="1">
    <citation type="submission" date="2020-08" db="EMBL/GenBank/DDBJ databases">
        <authorList>
            <person name="Cejkova D."/>
            <person name="Kubasova T."/>
            <person name="Jahodarova E."/>
            <person name="Rychlik I."/>
        </authorList>
    </citation>
    <scope>NUCLEOTIDE SEQUENCE</scope>
    <source>
        <strain evidence="5">An824</strain>
    </source>
</reference>
<gene>
    <name evidence="5" type="ORF">H6A34_04770</name>
</gene>
<dbReference type="Pfam" id="PF12833">
    <property type="entry name" value="HTH_18"/>
    <property type="match status" value="1"/>
</dbReference>
<dbReference type="PANTHER" id="PTHR43280">
    <property type="entry name" value="ARAC-FAMILY TRANSCRIPTIONAL REGULATOR"/>
    <property type="match status" value="1"/>
</dbReference>
<reference evidence="5" key="2">
    <citation type="journal article" date="2021" name="Sci. Rep.">
        <title>The distribution of antibiotic resistance genes in chicken gut microbiota commensals.</title>
        <authorList>
            <person name="Juricova H."/>
            <person name="Matiasovicova J."/>
            <person name="Kubasova T."/>
            <person name="Cejkova D."/>
            <person name="Rychlik I."/>
        </authorList>
    </citation>
    <scope>NUCLEOTIDE SEQUENCE</scope>
    <source>
        <strain evidence="5">An824</strain>
    </source>
</reference>
<dbReference type="SMART" id="SM00342">
    <property type="entry name" value="HTH_ARAC"/>
    <property type="match status" value="1"/>
</dbReference>
<feature type="domain" description="HTH araC/xylS-type" evidence="4">
    <location>
        <begin position="202"/>
        <end position="300"/>
    </location>
</feature>
<sequence>MSNNSLERLSFHEVSTMLSGASHADSRMRVIGHDMAMLRSGELLFPSVVRPGVPYIMEDSRIGMLRNGEARLTINLIEHKMRKGMLAFIGTGSIIQMEEVSDDFDLCGMMISDGRMKGALKDGMPTWCVGNATFFTLAPSPSEFDFVGRLFDAAWTLIGQERFPDETLNGIIHAVVHYYNYLKDTTLGTSIRQMPRSREIFERFITLVNAFGRREHDISFYADKMCITPRYLGTAVKAASGITAKEWIDRAVVTNAKIMLKYGDGQIAGISDSLNFANTSFFCKFFKRLTGMTPMEYRKL</sequence>
<evidence type="ECO:0000259" key="4">
    <source>
        <dbReference type="PROSITE" id="PS01124"/>
    </source>
</evidence>
<evidence type="ECO:0000256" key="1">
    <source>
        <dbReference type="ARBA" id="ARBA00023015"/>
    </source>
</evidence>
<keyword evidence="3" id="KW-0804">Transcription</keyword>
<proteinExistence type="predicted"/>
<dbReference type="SUPFAM" id="SSF46689">
    <property type="entry name" value="Homeodomain-like"/>
    <property type="match status" value="1"/>
</dbReference>
<comment type="caution">
    <text evidence="5">The sequence shown here is derived from an EMBL/GenBank/DDBJ whole genome shotgun (WGS) entry which is preliminary data.</text>
</comment>
<dbReference type="GO" id="GO:0043565">
    <property type="term" value="F:sequence-specific DNA binding"/>
    <property type="evidence" value="ECO:0007669"/>
    <property type="project" value="InterPro"/>
</dbReference>
<dbReference type="Proteomes" id="UP000706891">
    <property type="component" value="Unassembled WGS sequence"/>
</dbReference>
<name>A0A938WU34_9BACT</name>
<organism evidence="5 6">
    <name type="scientific">Marseilla massiliensis</name>
    <dbReference type="NCBI Taxonomy" id="1841864"/>
    <lineage>
        <taxon>Bacteria</taxon>
        <taxon>Pseudomonadati</taxon>
        <taxon>Bacteroidota</taxon>
        <taxon>Bacteroidia</taxon>
        <taxon>Bacteroidales</taxon>
        <taxon>Prevotellaceae</taxon>
        <taxon>Marseilla</taxon>
    </lineage>
</organism>
<evidence type="ECO:0000256" key="2">
    <source>
        <dbReference type="ARBA" id="ARBA00023125"/>
    </source>
</evidence>
<dbReference type="InterPro" id="IPR018060">
    <property type="entry name" value="HTH_AraC"/>
</dbReference>
<accession>A0A938WU34</accession>
<keyword evidence="2" id="KW-0238">DNA-binding</keyword>
<keyword evidence="6" id="KW-1185">Reference proteome</keyword>
<dbReference type="RefSeq" id="WP_205103818.1">
    <property type="nucleotide sequence ID" value="NZ_JACJJG010000015.1"/>
</dbReference>
<protein>
    <submittedName>
        <fullName evidence="5">AraC family transcriptional regulator</fullName>
    </submittedName>
</protein>
<evidence type="ECO:0000313" key="5">
    <source>
        <dbReference type="EMBL" id="MBM6673189.1"/>
    </source>
</evidence>
<dbReference type="Gene3D" id="1.10.10.60">
    <property type="entry name" value="Homeodomain-like"/>
    <property type="match status" value="1"/>
</dbReference>